<evidence type="ECO:0000313" key="1">
    <source>
        <dbReference type="EMBL" id="KAJ3496488.1"/>
    </source>
</evidence>
<accession>A0ACC1R0G1</accession>
<dbReference type="EMBL" id="JANAKD010000185">
    <property type="protein sequence ID" value="KAJ3496488.1"/>
    <property type="molecule type" value="Genomic_DNA"/>
</dbReference>
<evidence type="ECO:0000313" key="2">
    <source>
        <dbReference type="Proteomes" id="UP001148737"/>
    </source>
</evidence>
<keyword evidence="2" id="KW-1185">Reference proteome</keyword>
<name>A0ACC1R0G1_9HYPO</name>
<proteinExistence type="predicted"/>
<dbReference type="Proteomes" id="UP001148737">
    <property type="component" value="Unassembled WGS sequence"/>
</dbReference>
<protein>
    <submittedName>
        <fullName evidence="1">Uncharacterized protein</fullName>
    </submittedName>
</protein>
<comment type="caution">
    <text evidence="1">The sequence shown here is derived from an EMBL/GenBank/DDBJ whole genome shotgun (WGS) entry which is preliminary data.</text>
</comment>
<organism evidence="1 2">
    <name type="scientific">Lecanicillium saksenae</name>
    <dbReference type="NCBI Taxonomy" id="468837"/>
    <lineage>
        <taxon>Eukaryota</taxon>
        <taxon>Fungi</taxon>
        <taxon>Dikarya</taxon>
        <taxon>Ascomycota</taxon>
        <taxon>Pezizomycotina</taxon>
        <taxon>Sordariomycetes</taxon>
        <taxon>Hypocreomycetidae</taxon>
        <taxon>Hypocreales</taxon>
        <taxon>Cordycipitaceae</taxon>
        <taxon>Lecanicillium</taxon>
    </lineage>
</organism>
<sequence length="2485" mass="271483">MSQSASEKKFAVEPIAIVGSSCRFPGGASSPSKLWELLMNPRDVLSEIPPSRFNTAGRYNSDSQHHGSTNVRHAYLFDEDPRVFDCDFFNISPREAESMDPQQRMLLETVYEGIESAGYSIPQLRGSATAVFVGVAFLDYQSVSVRGLETLPQYHATGVAMSVLANRISYFYDWKGPSVAMDTACSSSMVALHHAVQTLRNDEADIAVVAGSSLILGPEPFISGSNLNMLSPNGRSYMWDKDADGYTRGEGFSSVILKRLSKATTDGDYIECIIRETGVNQDGRTAGITMPSATAQATLMATAYARAGLDLTQERDRPQFFEAHGTGTQAGDPKEAKAISDVFFATEYKGRRELLVGSIKTIIGHHEGGAGLASIIKASLMLQNGQVPANLHFNALNNTVQPFYTHLRIPTKAEPWPALPEKCPRRVSVNSFGFGGTNAHAILESWPGFKNGDCGRTHRYRLFVISANSAQALAAQVMQLCDYLRSHPHVDMERLAYTLFRRAAFPFRAAFSAIDAGELAAKLGSATLTKNTRAMVIPQSLPVRILGIFTGQGAQWPTMGAGLYNSSGVFRNAFLCMQQSLDSLPEEQDRPSWRLSTELCASAPQSRMGDAAMSQPLCTALQVALIDMLRASGVTFSGIVAHSSGEVAAAYAAGYIDAHDAIRIAYLRGLHSHLAIGPDGEDGTMMAVGMSQDQASALCAEFGSKINVAACNSTRSCTLAGDASVINEARKKLEATGVFARILQVDKAYHSNHMLPVAEPYLKSLRKCKIKVLNDAGEGCPWYSSVWGPNGRSRSLTEKEERASLQGQYWADNMVKPVLFSDAVQRAINEGPVYDFVLEIGPHPALKGPVSETITNITAVSLPYSSLLKRGLPSAETFNDALGLLWTSFDLQEICQSAVHNNVQRAFATDMELVRPVLLKDLPSYPFNHDTIHWKESRSSALFRTQSQTQHQLLGHCTMFGSDGRHEVHWRQILKLDEISWLQGHKIQGEYLFPAMGYVTMAYEAAVRLVPATQTLKLMELRKIDIFRAINLNPNSSGTEILFTMNINAQSDSTISGRWACYSAPADVERGYGLADAPPQANAHAEGVVHLVLGTPKCGVLPQRTKYGLPLSKIGVDDLYDNLAAIGYEYTNHFRASAVLRRLNYATIGFSPSWKGSEILSRADMNPAALDTALHGLLAAYSYPGDGRLRSVYLPRRIGNIRISMTPLFQVPNAENHELQADCFLTHSDAGLIQGDLNVFDASSGEMRVQLEGLQLSALPGSQLPDRELYSEEIWERDVRFGIEPGLEASVDAERLELGEMAARLVLLYCGGLLNQIKSFETILMSKNRKNLIEWVSKDLLVNTREGVYIGTKSSWLDVASERVLEADILASGLGGSADVVLLRALGPKLPSISRGLMSAVTIAEENDALNRFYAEGVGFREVIHDTTALVSQLSHRYPGMNIAEIGCSFGPGVRRAVLGSIGKYRYKSYTVTNALAPAAEEPGVIFRSLDMAKNPLQQGFSEGMYDLLIATTSYCTNISEETLGYARTLLRPGGTLILIAMTADYLPVRFVLSLLPGSWLEADNKEPQIVSVSECDGMLKSAGFSGVDWSSSPSFCSVVLSQAVDQAVGEIRDPISAMRQLGTEILIVHDCTPSDAVMSLILQLKDALERIGIVRTAPGLEDICVATGSMVLNLCDLDNPVFSMMEESRFQGLQAIMRHASVLFWLTTGAQNGTVPDNSMIMGWSRSARLERSSLKMQILDICQDVGTLKSDTVVKLFLNLAESRDDDLEKFWTLEPELLLKGDALYIPRLWPINHLNLLSDARWKEVTVEVDSTNQFIRLGEHGQITLAQPRDDDIPIPSWEILAASAHKFLLKEERDAKRLCIVRNTVSSETKLVLTSPSAVNADGSGIELVWRYDNCGNNSKKVNYSHDLYNLLQAAIAEATLAHIRGRVWVHGAPAWLAPELEAVALRRADVQIEQTTNCDADSNEKIAFLHPFAAERDLAVAMPVGASTFVCLDNTQQGDSMTILVSKYRPEMQIESPNLSPESLSGVVCKNLTQLTLKCRAKALFTSNSRSTRSPSNECIIAIQDVPNIKLATLASTAVFDRTTIPTVTARLLPRSHSGLFQADKTYLLIGLTGEFGVSISNWLFCNGARHVVLASRNPKVAQSVVNHAATAHSASLRVLVVDICNYTSLSSAWAEIHASMPPVAGIMHGAMVMHDQLFVDQPWTDFSAVLGPKVTGTRNLVALLDDVTTVPPQLDFILFLSSAVAIAGNAGQSAYGASGWFMQAMTNELKRRGVSALALHIGPVRGLGYLHRQDRRKEMEQSIREVYAAVDEIDLFDMLAEGIAAAGRPPGGGRLGITTGISGNISAFSWRDQPRLWHFLKPEADNDEITSQDAGAVPLKTKLAAVAGDENTCLELLLDRFGTALCAMLHMKLEEMETTIPVASLGIDSLVAVRVREWFMHHVGVEVSVLKIMSANITQIDLCRDVLGVWRKQHRSE</sequence>
<reference evidence="1" key="1">
    <citation type="submission" date="2022-07" db="EMBL/GenBank/DDBJ databases">
        <title>Genome Sequence of Lecanicillium saksenae.</title>
        <authorList>
            <person name="Buettner E."/>
        </authorList>
    </citation>
    <scope>NUCLEOTIDE SEQUENCE</scope>
    <source>
        <strain evidence="1">VT-O1</strain>
    </source>
</reference>
<gene>
    <name evidence="1" type="ORF">NLG97_g2618</name>
</gene>